<protein>
    <submittedName>
        <fullName evidence="2">Uncharacterized protein</fullName>
    </submittedName>
</protein>
<accession>A0A6C0HB53</accession>
<proteinExistence type="predicted"/>
<organism evidence="2">
    <name type="scientific">viral metagenome</name>
    <dbReference type="NCBI Taxonomy" id="1070528"/>
    <lineage>
        <taxon>unclassified sequences</taxon>
        <taxon>metagenomes</taxon>
        <taxon>organismal metagenomes</taxon>
    </lineage>
</organism>
<feature type="coiled-coil region" evidence="1">
    <location>
        <begin position="188"/>
        <end position="235"/>
    </location>
</feature>
<dbReference type="InterPro" id="IPR043872">
    <property type="entry name" value="DUF5832"/>
</dbReference>
<dbReference type="EMBL" id="MN739922">
    <property type="protein sequence ID" value="QHT77828.1"/>
    <property type="molecule type" value="Genomic_DNA"/>
</dbReference>
<reference evidence="2" key="1">
    <citation type="journal article" date="2020" name="Nature">
        <title>Giant virus diversity and host interactions through global metagenomics.</title>
        <authorList>
            <person name="Schulz F."/>
            <person name="Roux S."/>
            <person name="Paez-Espino D."/>
            <person name="Jungbluth S."/>
            <person name="Walsh D.A."/>
            <person name="Denef V.J."/>
            <person name="McMahon K.D."/>
            <person name="Konstantinidis K.T."/>
            <person name="Eloe-Fadrosh E.A."/>
            <person name="Kyrpides N.C."/>
            <person name="Woyke T."/>
        </authorList>
    </citation>
    <scope>NUCLEOTIDE SEQUENCE</scope>
    <source>
        <strain evidence="2">GVMAG-M-3300023179-90</strain>
    </source>
</reference>
<sequence length="301" mass="35667">MTSFERKTLENGQPNPKYIDLCDEDAPIAGQKFACMSFISPEKILKKRETYLFDQFVKQWDFVKSMTKFNDFLHYASYKYNLNIEELVNDFNEFAKEEETKLKENSTEDDYKNFLDKQEDALNEKFNREHSFQTSVRGLKIRGVFPSQDEAELRCKKLREYDPNHDIYVGPIGMWIPWDPDAYKTGRVEFMEEELNQLHQEKVKNEEKAKQEFEKRIKETKKKAIEENIKLAEKSGNVLTQTMDEEGNLIGVKDMVDFDEREVAEPESMKLHNELLLQKELDRQKETIVVEDVEEEQAQEL</sequence>
<dbReference type="Pfam" id="PF19150">
    <property type="entry name" value="DUF5832"/>
    <property type="match status" value="1"/>
</dbReference>
<evidence type="ECO:0000313" key="2">
    <source>
        <dbReference type="EMBL" id="QHT77828.1"/>
    </source>
</evidence>
<keyword evidence="1" id="KW-0175">Coiled coil</keyword>
<dbReference type="AlphaFoldDB" id="A0A6C0HB53"/>
<name>A0A6C0HB53_9ZZZZ</name>
<evidence type="ECO:0000256" key="1">
    <source>
        <dbReference type="SAM" id="Coils"/>
    </source>
</evidence>